<dbReference type="EMBL" id="SMOL01000559">
    <property type="protein sequence ID" value="KAB2606496.1"/>
    <property type="molecule type" value="Genomic_DNA"/>
</dbReference>
<gene>
    <name evidence="2" type="ORF">D8674_006213</name>
</gene>
<accession>A0A5N5FTN2</accession>
<sequence length="546" mass="63273">MRTGRSDQDCEQPHLVGDGCGQRKLHSHDIKLLGSLFIFSSVSRVTILQAKKEAIKSFPYWFEKHVNQLQQSGDPRAIDDLVALANGPSKWCQRYKIFVCNGFRFKVRGTQSIGKYQNYGKQSDVPNCYGVLTDVFEIKYHMERTVDVEHATGDNDELHVVFGRNTQHVRLCTPCQKYKEQTRGEKFAPSLEWVELDSNSKDKELYSPQQLFAVELNDKLEKIEPIEPPHTVARFSRFIGMLASNMDRAWQRIKGTLDWTDAITLELEPKIRQVYEMKLNDRWKDYKANLKKAYYTPCLHSPLVERFHCHDGRVNQGQWKLLVQLWDTVDAQEQVNGSKPDRITFFTLTRTQKNGEPVDARLAAIIDKFNTNLKLYEDRNEIIIDEVWHIVYADVLGPDRETIKRGICREVEAIRASYEEQRKATNFEIERLKMEASEREERQRIEAANMLAQLRKKHAESMVAHNRRVELEVENMKREMRVEITSRLKKAADGGMVEPNRVDVTQVCVNRIEQGNDEGIAVLQNNGTDDEIGYRPCMVNDTGFSK</sequence>
<evidence type="ECO:0000313" key="3">
    <source>
        <dbReference type="Proteomes" id="UP000327157"/>
    </source>
</evidence>
<dbReference type="PANTHER" id="PTHR48451:SF1">
    <property type="entry name" value="DUF4218 DOMAIN-CONTAINING PROTEIN"/>
    <property type="match status" value="1"/>
</dbReference>
<feature type="coiled-coil region" evidence="1">
    <location>
        <begin position="415"/>
        <end position="479"/>
    </location>
</feature>
<reference evidence="2 3" key="3">
    <citation type="submission" date="2019-11" db="EMBL/GenBank/DDBJ databases">
        <title>A de novo genome assembly of a pear dwarfing rootstock.</title>
        <authorList>
            <person name="Wang F."/>
            <person name="Wang J."/>
            <person name="Li S."/>
            <person name="Zhang Y."/>
            <person name="Fang M."/>
            <person name="Ma L."/>
            <person name="Zhao Y."/>
            <person name="Jiang S."/>
        </authorList>
    </citation>
    <scope>NUCLEOTIDE SEQUENCE [LARGE SCALE GENOMIC DNA]</scope>
    <source>
        <strain evidence="2">S2</strain>
        <tissue evidence="2">Leaf</tissue>
    </source>
</reference>
<name>A0A5N5FTN2_9ROSA</name>
<organism evidence="2 3">
    <name type="scientific">Pyrus ussuriensis x Pyrus communis</name>
    <dbReference type="NCBI Taxonomy" id="2448454"/>
    <lineage>
        <taxon>Eukaryota</taxon>
        <taxon>Viridiplantae</taxon>
        <taxon>Streptophyta</taxon>
        <taxon>Embryophyta</taxon>
        <taxon>Tracheophyta</taxon>
        <taxon>Spermatophyta</taxon>
        <taxon>Magnoliopsida</taxon>
        <taxon>eudicotyledons</taxon>
        <taxon>Gunneridae</taxon>
        <taxon>Pentapetalae</taxon>
        <taxon>rosids</taxon>
        <taxon>fabids</taxon>
        <taxon>Rosales</taxon>
        <taxon>Rosaceae</taxon>
        <taxon>Amygdaloideae</taxon>
        <taxon>Maleae</taxon>
        <taxon>Pyrus</taxon>
    </lineage>
</organism>
<dbReference type="OrthoDB" id="1913335at2759"/>
<comment type="caution">
    <text evidence="2">The sequence shown here is derived from an EMBL/GenBank/DDBJ whole genome shotgun (WGS) entry which is preliminary data.</text>
</comment>
<reference evidence="2 3" key="1">
    <citation type="submission" date="2019-09" db="EMBL/GenBank/DDBJ databases">
        <authorList>
            <person name="Ou C."/>
        </authorList>
    </citation>
    <scope>NUCLEOTIDE SEQUENCE [LARGE SCALE GENOMIC DNA]</scope>
    <source>
        <strain evidence="2">S2</strain>
        <tissue evidence="2">Leaf</tissue>
    </source>
</reference>
<evidence type="ECO:0000313" key="2">
    <source>
        <dbReference type="EMBL" id="KAB2606496.1"/>
    </source>
</evidence>
<protein>
    <submittedName>
        <fullName evidence="2">Uncharacterized protein</fullName>
    </submittedName>
</protein>
<keyword evidence="3" id="KW-1185">Reference proteome</keyword>
<evidence type="ECO:0000256" key="1">
    <source>
        <dbReference type="SAM" id="Coils"/>
    </source>
</evidence>
<keyword evidence="1" id="KW-0175">Coiled coil</keyword>
<dbReference type="Proteomes" id="UP000327157">
    <property type="component" value="Chromosome 11"/>
</dbReference>
<dbReference type="AlphaFoldDB" id="A0A5N5FTN2"/>
<reference evidence="3" key="2">
    <citation type="submission" date="2019-10" db="EMBL/GenBank/DDBJ databases">
        <title>A de novo genome assembly of a pear dwarfing rootstock.</title>
        <authorList>
            <person name="Wang F."/>
            <person name="Wang J."/>
            <person name="Li S."/>
            <person name="Zhang Y."/>
            <person name="Fang M."/>
            <person name="Ma L."/>
            <person name="Zhao Y."/>
            <person name="Jiang S."/>
        </authorList>
    </citation>
    <scope>NUCLEOTIDE SEQUENCE [LARGE SCALE GENOMIC DNA]</scope>
</reference>
<dbReference type="PANTHER" id="PTHR48451">
    <property type="entry name" value="DUF4218 DOMAIN-CONTAINING PROTEIN"/>
    <property type="match status" value="1"/>
</dbReference>
<proteinExistence type="predicted"/>